<dbReference type="InterPro" id="IPR035906">
    <property type="entry name" value="MetI-like_sf"/>
</dbReference>
<gene>
    <name evidence="10" type="ORF">CWE11_00860</name>
</gene>
<evidence type="ECO:0000256" key="3">
    <source>
        <dbReference type="ARBA" id="ARBA00022475"/>
    </source>
</evidence>
<evidence type="ECO:0000256" key="1">
    <source>
        <dbReference type="ARBA" id="ARBA00004651"/>
    </source>
</evidence>
<dbReference type="GO" id="GO:0071916">
    <property type="term" value="F:dipeptide transmembrane transporter activity"/>
    <property type="evidence" value="ECO:0007669"/>
    <property type="project" value="TreeGrafter"/>
</dbReference>
<evidence type="ECO:0000256" key="6">
    <source>
        <dbReference type="ARBA" id="ARBA00023136"/>
    </source>
</evidence>
<dbReference type="SUPFAM" id="SSF161098">
    <property type="entry name" value="MetI-like"/>
    <property type="match status" value="1"/>
</dbReference>
<evidence type="ECO:0000313" key="11">
    <source>
        <dbReference type="Proteomes" id="UP000288405"/>
    </source>
</evidence>
<comment type="caution">
    <text evidence="10">The sequence shown here is derived from an EMBL/GenBank/DDBJ whole genome shotgun (WGS) entry which is preliminary data.</text>
</comment>
<evidence type="ECO:0000313" key="10">
    <source>
        <dbReference type="EMBL" id="RUO36402.1"/>
    </source>
</evidence>
<dbReference type="PANTHER" id="PTHR43163:SF6">
    <property type="entry name" value="DIPEPTIDE TRANSPORT SYSTEM PERMEASE PROTEIN DPPB-RELATED"/>
    <property type="match status" value="1"/>
</dbReference>
<protein>
    <submittedName>
        <fullName evidence="10">ABC transporter permease</fullName>
    </submittedName>
</protein>
<dbReference type="AlphaFoldDB" id="A0A432WRG5"/>
<feature type="transmembrane region" description="Helical" evidence="8">
    <location>
        <begin position="304"/>
        <end position="326"/>
    </location>
</feature>
<accession>A0A432WRG5</accession>
<evidence type="ECO:0000259" key="9">
    <source>
        <dbReference type="PROSITE" id="PS50928"/>
    </source>
</evidence>
<dbReference type="InterPro" id="IPR000515">
    <property type="entry name" value="MetI-like"/>
</dbReference>
<comment type="subcellular location">
    <subcellularLocation>
        <location evidence="1 8">Cell membrane</location>
        <topology evidence="1 8">Multi-pass membrane protein</topology>
    </subcellularLocation>
</comment>
<keyword evidence="2 8" id="KW-0813">Transport</keyword>
<feature type="transmembrane region" description="Helical" evidence="8">
    <location>
        <begin position="101"/>
        <end position="124"/>
    </location>
</feature>
<keyword evidence="6 8" id="KW-0472">Membrane</keyword>
<dbReference type="CDD" id="cd06261">
    <property type="entry name" value="TM_PBP2"/>
    <property type="match status" value="1"/>
</dbReference>
<dbReference type="RefSeq" id="WP_126775713.1">
    <property type="nucleotide sequence ID" value="NZ_PIPM01000001.1"/>
</dbReference>
<keyword evidence="5 8" id="KW-1133">Transmembrane helix</keyword>
<evidence type="ECO:0000256" key="2">
    <source>
        <dbReference type="ARBA" id="ARBA00022448"/>
    </source>
</evidence>
<feature type="transmembrane region" description="Helical" evidence="8">
    <location>
        <begin position="200"/>
        <end position="220"/>
    </location>
</feature>
<evidence type="ECO:0000256" key="4">
    <source>
        <dbReference type="ARBA" id="ARBA00022692"/>
    </source>
</evidence>
<keyword evidence="11" id="KW-1185">Reference proteome</keyword>
<feature type="transmembrane region" description="Helical" evidence="8">
    <location>
        <begin position="144"/>
        <end position="162"/>
    </location>
</feature>
<dbReference type="PROSITE" id="PS50928">
    <property type="entry name" value="ABC_TM1"/>
    <property type="match status" value="1"/>
</dbReference>
<dbReference type="OrthoDB" id="9805855at2"/>
<organism evidence="10 11">
    <name type="scientific">Aliidiomarina sanyensis</name>
    <dbReference type="NCBI Taxonomy" id="1249555"/>
    <lineage>
        <taxon>Bacteria</taxon>
        <taxon>Pseudomonadati</taxon>
        <taxon>Pseudomonadota</taxon>
        <taxon>Gammaproteobacteria</taxon>
        <taxon>Alteromonadales</taxon>
        <taxon>Idiomarinaceae</taxon>
        <taxon>Aliidiomarina</taxon>
    </lineage>
</organism>
<keyword evidence="3" id="KW-1003">Cell membrane</keyword>
<name>A0A432WRG5_9GAMM</name>
<proteinExistence type="inferred from homology"/>
<dbReference type="Proteomes" id="UP000288405">
    <property type="component" value="Unassembled WGS sequence"/>
</dbReference>
<evidence type="ECO:0000256" key="7">
    <source>
        <dbReference type="ARBA" id="ARBA00024202"/>
    </source>
</evidence>
<sequence>MTRYLFRQIGLLLVTLWLLTLLTYGLGHWFPGEFITNSSGIFPDDIRYEDIVEQRAGDAGILSQYIAYLQHLFSGQWGVSLLDGEPVFEQLQLRFGATLEVALLAFLLALIPGIPLGVLAALYFRKPVDHTILTISLSGYSIPVFWFAQIAILVIAVHWGMVPISGQINPLYDIPPRTGSILLDIMLAQPSYLAAALHNALLHMVLPVSILAVMPMMLIIRLTRNAMLDVLQQNYITAGYAKGLSTARVIWSHAIPNAMQQLLRQLGALISLLITNTMIVEVIFSWPGLGSWLVRSIYERDYPVIQGGLLVIAALILIVSIILNLFHAWRYPQVRKDLYGTP</sequence>
<comment type="similarity">
    <text evidence="7">Belongs to the binding-protein-dependent transport system permease family. OppBC subfamily.</text>
</comment>
<dbReference type="Pfam" id="PF00528">
    <property type="entry name" value="BPD_transp_1"/>
    <property type="match status" value="1"/>
</dbReference>
<dbReference type="Gene3D" id="1.10.3720.10">
    <property type="entry name" value="MetI-like"/>
    <property type="match status" value="1"/>
</dbReference>
<evidence type="ECO:0000256" key="5">
    <source>
        <dbReference type="ARBA" id="ARBA00022989"/>
    </source>
</evidence>
<dbReference type="EMBL" id="PIPM01000001">
    <property type="protein sequence ID" value="RUO36402.1"/>
    <property type="molecule type" value="Genomic_DNA"/>
</dbReference>
<keyword evidence="4 8" id="KW-0812">Transmembrane</keyword>
<dbReference type="PANTHER" id="PTHR43163">
    <property type="entry name" value="DIPEPTIDE TRANSPORT SYSTEM PERMEASE PROTEIN DPPB-RELATED"/>
    <property type="match status" value="1"/>
</dbReference>
<feature type="domain" description="ABC transmembrane type-1" evidence="9">
    <location>
        <begin position="95"/>
        <end position="327"/>
    </location>
</feature>
<dbReference type="GO" id="GO:0005886">
    <property type="term" value="C:plasma membrane"/>
    <property type="evidence" value="ECO:0007669"/>
    <property type="project" value="UniProtKB-SubCell"/>
</dbReference>
<feature type="transmembrane region" description="Helical" evidence="8">
    <location>
        <begin position="266"/>
        <end position="284"/>
    </location>
</feature>
<evidence type="ECO:0000256" key="8">
    <source>
        <dbReference type="RuleBase" id="RU363032"/>
    </source>
</evidence>
<reference evidence="10 11" key="1">
    <citation type="journal article" date="2011" name="Front. Microbiol.">
        <title>Genomic signatures of strain selection and enhancement in Bacillus atrophaeus var. globigii, a historical biowarfare simulant.</title>
        <authorList>
            <person name="Gibbons H.S."/>
            <person name="Broomall S.M."/>
            <person name="McNew L.A."/>
            <person name="Daligault H."/>
            <person name="Chapman C."/>
            <person name="Bruce D."/>
            <person name="Karavis M."/>
            <person name="Krepps M."/>
            <person name="McGregor P.A."/>
            <person name="Hong C."/>
            <person name="Park K.H."/>
            <person name="Akmal A."/>
            <person name="Feldman A."/>
            <person name="Lin J.S."/>
            <person name="Chang W.E."/>
            <person name="Higgs B.W."/>
            <person name="Demirev P."/>
            <person name="Lindquist J."/>
            <person name="Liem A."/>
            <person name="Fochler E."/>
            <person name="Read T.D."/>
            <person name="Tapia R."/>
            <person name="Johnson S."/>
            <person name="Bishop-Lilly K.A."/>
            <person name="Detter C."/>
            <person name="Han C."/>
            <person name="Sozhamannan S."/>
            <person name="Rosenzweig C.N."/>
            <person name="Skowronski E.W."/>
        </authorList>
    </citation>
    <scope>NUCLEOTIDE SEQUENCE [LARGE SCALE GENOMIC DNA]</scope>
    <source>
        <strain evidence="10 11">GYP-17</strain>
    </source>
</reference>